<dbReference type="EMBL" id="CAKXAJ010026534">
    <property type="protein sequence ID" value="CAH2269551.1"/>
    <property type="molecule type" value="Genomic_DNA"/>
</dbReference>
<evidence type="ECO:0000313" key="1">
    <source>
        <dbReference type="EMBL" id="CAH2269551.1"/>
    </source>
</evidence>
<proteinExistence type="predicted"/>
<organism evidence="1 2">
    <name type="scientific">Pararge aegeria aegeria</name>
    <dbReference type="NCBI Taxonomy" id="348720"/>
    <lineage>
        <taxon>Eukaryota</taxon>
        <taxon>Metazoa</taxon>
        <taxon>Ecdysozoa</taxon>
        <taxon>Arthropoda</taxon>
        <taxon>Hexapoda</taxon>
        <taxon>Insecta</taxon>
        <taxon>Pterygota</taxon>
        <taxon>Neoptera</taxon>
        <taxon>Endopterygota</taxon>
        <taxon>Lepidoptera</taxon>
        <taxon>Glossata</taxon>
        <taxon>Ditrysia</taxon>
        <taxon>Papilionoidea</taxon>
        <taxon>Nymphalidae</taxon>
        <taxon>Satyrinae</taxon>
        <taxon>Satyrini</taxon>
        <taxon>Parargina</taxon>
        <taxon>Pararge</taxon>
    </lineage>
</organism>
<keyword evidence="2" id="KW-1185">Reference proteome</keyword>
<sequence length="104" mass="11707">MCELIRMRDKIPRVSRTDVIGLRKQLNDLAGFRSLPPKCVSPCESHFCGGLMAQTHGYTPSGHILRNLINGVRETAAAMQLQVDITFLRTDSLLQWLACLTMDY</sequence>
<name>A0A8S4SIK9_9NEOP</name>
<dbReference type="Proteomes" id="UP000838756">
    <property type="component" value="Unassembled WGS sequence"/>
</dbReference>
<comment type="caution">
    <text evidence="1">The sequence shown here is derived from an EMBL/GenBank/DDBJ whole genome shotgun (WGS) entry which is preliminary data.</text>
</comment>
<gene>
    <name evidence="1" type="primary">jg19096</name>
    <name evidence="1" type="ORF">PAEG_LOCUS27759</name>
</gene>
<accession>A0A8S4SIK9</accession>
<reference evidence="1" key="1">
    <citation type="submission" date="2022-03" db="EMBL/GenBank/DDBJ databases">
        <authorList>
            <person name="Lindestad O."/>
        </authorList>
    </citation>
    <scope>NUCLEOTIDE SEQUENCE</scope>
</reference>
<dbReference type="AlphaFoldDB" id="A0A8S4SIK9"/>
<evidence type="ECO:0000313" key="2">
    <source>
        <dbReference type="Proteomes" id="UP000838756"/>
    </source>
</evidence>
<protein>
    <submittedName>
        <fullName evidence="1">Jg19096 protein</fullName>
    </submittedName>
</protein>